<dbReference type="InterPro" id="IPR032455">
    <property type="entry name" value="Cadherin_C"/>
</dbReference>
<evidence type="ECO:0000313" key="15">
    <source>
        <dbReference type="Ensembl" id="ENSLCAP00010004790.1"/>
    </source>
</evidence>
<protein>
    <recommendedName>
        <fullName evidence="14">Cadherin domain-containing protein</fullName>
    </recommendedName>
</protein>
<keyword evidence="11" id="KW-0325">Glycoprotein</keyword>
<keyword evidence="16" id="KW-1185">Reference proteome</keyword>
<evidence type="ECO:0000256" key="3">
    <source>
        <dbReference type="ARBA" id="ARBA00022475"/>
    </source>
</evidence>
<dbReference type="InterPro" id="IPR002126">
    <property type="entry name" value="Cadherin-like_dom"/>
</dbReference>
<sequence>VAHSSPKRRRAQTLWIILLADVKNLSYSIPEEMKRGAVIGNIAKDLGLDLRTLSSRKARVDFEGTRKRYCDMNLNTGDLVTSERIDRESLCGKKPSCVLKVDLVLENPLELHRVSFHIQDVNDNSPKFKKNLIEMEISESADKGNRFSIEQAHDADIGQNAVQRYNLQKNDNFILAVDSNKVELVLENTLDREKQKELNLLLTALDGGSPQRSGTVVIHVTVLDANDNAPVFSQAVYKASLPENSPPDTIVIKVSATDADEGVNGDVTYDFGHVSDEDVNVFSIDPKTGEIRVTGVIDFEERSSFEMGVDAKDGLGLTSYAKVIIDVTDINDNSPVIYLKSLSNPIPENVSPGTEVGIINVQDRDSENNRQVRCSIQQNVPFKLVPSIKNYYSLVTTGQLDRELVSDYNITITATDEGSPPLSSSKTVQLSVADINDNPPVFEEQSYSAYVTENNKPGSTLCSVSARDPDWRQNGTVIYSLLPGDVNGAPVSSYLSVNGDTGVIHAVRSFDYEQFRSFKVHVMARDNGSPPLSSNVTVSVFTSDVNDNSPQILYPGPEGNSFMTELVPKAAHGGSLVSKVIAVDADSGQNAWLSYHIVKSSDPGLFTIGLHSGEIRTQRDISESDSMKQNLIVSVKDNGQPSLSATCSMYLLISDNLAEVPELKDISYDEKNSKLTSYLIIALVSVSTFFLTFIIIILGVRFCRRRKPRLLFDGAVAIPSAYLPPNYADVDGTGTLRSTYNYDAYLTTGSRTSDFKFVTSYNDNTLPADQTLRKSPSGFAEAFGDCDGSPEVGTSVTYSLTHFSLSNLKVSVHGAETVLWRSNIRATRDGLFFPFCYGVRFWIGVIITTTDVTTNDNDNTYQSVMSILNC</sequence>
<dbReference type="FunFam" id="2.60.40.60:FF:000004">
    <property type="entry name" value="Protocadherin 1 gamma 2"/>
    <property type="match status" value="1"/>
</dbReference>
<feature type="domain" description="Cadherin" evidence="14">
    <location>
        <begin position="567"/>
        <end position="663"/>
    </location>
</feature>
<accession>A0A4W6BUW9</accession>
<keyword evidence="7 12" id="KW-0106">Calcium</keyword>
<keyword evidence="4 13" id="KW-0812">Transmembrane</keyword>
<dbReference type="FunFam" id="2.60.40.60:FF:000007">
    <property type="entry name" value="Protocadherin alpha 2"/>
    <property type="match status" value="1"/>
</dbReference>
<feature type="transmembrane region" description="Helical" evidence="13">
    <location>
        <begin position="678"/>
        <end position="700"/>
    </location>
</feature>
<dbReference type="PANTHER" id="PTHR24028:SF114">
    <property type="entry name" value="PCDH2G3 PROTEIN-RELATED"/>
    <property type="match status" value="1"/>
</dbReference>
<dbReference type="InterPro" id="IPR013164">
    <property type="entry name" value="Cadherin_N"/>
</dbReference>
<evidence type="ECO:0000256" key="12">
    <source>
        <dbReference type="PROSITE-ProRule" id="PRU00043"/>
    </source>
</evidence>
<dbReference type="FunFam" id="2.60.40.60:FF:000129">
    <property type="entry name" value="protocadherin alpha-C2 isoform X1"/>
    <property type="match status" value="1"/>
</dbReference>
<keyword evidence="10 13" id="KW-0472">Membrane</keyword>
<dbReference type="PRINTS" id="PR00205">
    <property type="entry name" value="CADHERIN"/>
</dbReference>
<dbReference type="PANTHER" id="PTHR24028">
    <property type="entry name" value="CADHERIN-87A"/>
    <property type="match status" value="1"/>
</dbReference>
<dbReference type="GO" id="GO:0005886">
    <property type="term" value="C:plasma membrane"/>
    <property type="evidence" value="ECO:0007669"/>
    <property type="project" value="UniProtKB-SubCell"/>
</dbReference>
<reference evidence="15" key="2">
    <citation type="submission" date="2025-08" db="UniProtKB">
        <authorList>
            <consortium name="Ensembl"/>
        </authorList>
    </citation>
    <scope>IDENTIFICATION</scope>
</reference>
<comment type="function">
    <text evidence="1">Potential calcium-dependent cell-adhesion protein. May be involved in the establishment and maintenance of specific neuronal connections in the brain.</text>
</comment>
<proteinExistence type="predicted"/>
<dbReference type="GO" id="GO:0005509">
    <property type="term" value="F:calcium ion binding"/>
    <property type="evidence" value="ECO:0007669"/>
    <property type="project" value="UniProtKB-UniRule"/>
</dbReference>
<dbReference type="AlphaFoldDB" id="A0A4W6BUW9"/>
<dbReference type="GO" id="GO:0009653">
    <property type="term" value="P:anatomical structure morphogenesis"/>
    <property type="evidence" value="ECO:0007669"/>
    <property type="project" value="UniProtKB-ARBA"/>
</dbReference>
<evidence type="ECO:0000256" key="11">
    <source>
        <dbReference type="ARBA" id="ARBA00023180"/>
    </source>
</evidence>
<keyword evidence="3" id="KW-1003">Cell membrane</keyword>
<dbReference type="PROSITE" id="PS50268">
    <property type="entry name" value="CADHERIN_2"/>
    <property type="match status" value="6"/>
</dbReference>
<feature type="domain" description="Cadherin" evidence="14">
    <location>
        <begin position="21"/>
        <end position="128"/>
    </location>
</feature>
<evidence type="ECO:0000256" key="4">
    <source>
        <dbReference type="ARBA" id="ARBA00022692"/>
    </source>
</evidence>
<comment type="subcellular location">
    <subcellularLocation>
        <location evidence="2">Cell membrane</location>
        <topology evidence="2">Single-pass type I membrane protein</topology>
    </subcellularLocation>
</comment>
<evidence type="ECO:0000256" key="8">
    <source>
        <dbReference type="ARBA" id="ARBA00022889"/>
    </source>
</evidence>
<dbReference type="FunFam" id="2.60.40.60:FF:000001">
    <property type="entry name" value="Protocadherin alpha 2"/>
    <property type="match status" value="1"/>
</dbReference>
<reference evidence="15" key="3">
    <citation type="submission" date="2025-09" db="UniProtKB">
        <authorList>
            <consortium name="Ensembl"/>
        </authorList>
    </citation>
    <scope>IDENTIFICATION</scope>
</reference>
<keyword evidence="6" id="KW-0677">Repeat</keyword>
<evidence type="ECO:0000256" key="7">
    <source>
        <dbReference type="ARBA" id="ARBA00022837"/>
    </source>
</evidence>
<dbReference type="Pfam" id="PF08266">
    <property type="entry name" value="Cadherin_2"/>
    <property type="match status" value="1"/>
</dbReference>
<feature type="domain" description="Cadherin" evidence="14">
    <location>
        <begin position="346"/>
        <end position="442"/>
    </location>
</feature>
<dbReference type="CDD" id="cd11304">
    <property type="entry name" value="Cadherin_repeat"/>
    <property type="match status" value="5"/>
</dbReference>
<keyword evidence="9 13" id="KW-1133">Transmembrane helix</keyword>
<dbReference type="InterPro" id="IPR015919">
    <property type="entry name" value="Cadherin-like_sf"/>
</dbReference>
<dbReference type="Proteomes" id="UP000314980">
    <property type="component" value="Unassembled WGS sequence"/>
</dbReference>
<evidence type="ECO:0000256" key="6">
    <source>
        <dbReference type="ARBA" id="ARBA00022737"/>
    </source>
</evidence>
<evidence type="ECO:0000256" key="5">
    <source>
        <dbReference type="ARBA" id="ARBA00022729"/>
    </source>
</evidence>
<dbReference type="Pfam" id="PF00028">
    <property type="entry name" value="Cadherin"/>
    <property type="match status" value="5"/>
</dbReference>
<evidence type="ECO:0000256" key="1">
    <source>
        <dbReference type="ARBA" id="ARBA00003436"/>
    </source>
</evidence>
<dbReference type="SUPFAM" id="SSF49313">
    <property type="entry name" value="Cadherin-like"/>
    <property type="match status" value="6"/>
</dbReference>
<dbReference type="GeneTree" id="ENSGT00940000166432"/>
<evidence type="ECO:0000256" key="2">
    <source>
        <dbReference type="ARBA" id="ARBA00004251"/>
    </source>
</evidence>
<dbReference type="SMART" id="SM00112">
    <property type="entry name" value="CA"/>
    <property type="match status" value="6"/>
</dbReference>
<name>A0A4W6BUW9_LATCA</name>
<evidence type="ECO:0000256" key="10">
    <source>
        <dbReference type="ARBA" id="ARBA00023136"/>
    </source>
</evidence>
<evidence type="ECO:0000256" key="9">
    <source>
        <dbReference type="ARBA" id="ARBA00022989"/>
    </source>
</evidence>
<dbReference type="InterPro" id="IPR050174">
    <property type="entry name" value="Protocadherin/Cadherin-CA"/>
</dbReference>
<feature type="domain" description="Cadherin" evidence="14">
    <location>
        <begin position="233"/>
        <end position="337"/>
    </location>
</feature>
<organism evidence="15 16">
    <name type="scientific">Lates calcarifer</name>
    <name type="common">Barramundi</name>
    <name type="synonym">Holocentrus calcarifer</name>
    <dbReference type="NCBI Taxonomy" id="8187"/>
    <lineage>
        <taxon>Eukaryota</taxon>
        <taxon>Metazoa</taxon>
        <taxon>Chordata</taxon>
        <taxon>Craniata</taxon>
        <taxon>Vertebrata</taxon>
        <taxon>Euteleostomi</taxon>
        <taxon>Actinopterygii</taxon>
        <taxon>Neopterygii</taxon>
        <taxon>Teleostei</taxon>
        <taxon>Neoteleostei</taxon>
        <taxon>Acanthomorphata</taxon>
        <taxon>Carangaria</taxon>
        <taxon>Carangaria incertae sedis</taxon>
        <taxon>Centropomidae</taxon>
        <taxon>Lates</taxon>
    </lineage>
</organism>
<dbReference type="PROSITE" id="PS00232">
    <property type="entry name" value="CADHERIN_1"/>
    <property type="match status" value="2"/>
</dbReference>
<dbReference type="Pfam" id="PF16492">
    <property type="entry name" value="Cadherin_C_2"/>
    <property type="match status" value="1"/>
</dbReference>
<dbReference type="FunFam" id="2.60.40.60:FF:000002">
    <property type="entry name" value="Protocadherin alpha 2"/>
    <property type="match status" value="1"/>
</dbReference>
<dbReference type="InterPro" id="IPR020894">
    <property type="entry name" value="Cadherin_CS"/>
</dbReference>
<keyword evidence="5" id="KW-0732">Signal</keyword>
<evidence type="ECO:0000256" key="13">
    <source>
        <dbReference type="SAM" id="Phobius"/>
    </source>
</evidence>
<dbReference type="Gene3D" id="2.60.40.60">
    <property type="entry name" value="Cadherins"/>
    <property type="match status" value="6"/>
</dbReference>
<dbReference type="Ensembl" id="ENSLCAT00010004915.1">
    <property type="protein sequence ID" value="ENSLCAP00010004790.1"/>
    <property type="gene ID" value="ENSLCAG00010002434.1"/>
</dbReference>
<reference evidence="16" key="1">
    <citation type="submission" date="2015-09" db="EMBL/GenBank/DDBJ databases">
        <authorList>
            <person name="Sai Rama Sridatta P."/>
        </authorList>
    </citation>
    <scope>NUCLEOTIDE SEQUENCE [LARGE SCALE GENOMIC DNA]</scope>
</reference>
<dbReference type="InParanoid" id="A0A4W6BUW9"/>
<dbReference type="FunFam" id="2.60.40.60:FF:000006">
    <property type="entry name" value="Protocadherin alpha 2"/>
    <property type="match status" value="1"/>
</dbReference>
<feature type="domain" description="Cadherin" evidence="14">
    <location>
        <begin position="129"/>
        <end position="232"/>
    </location>
</feature>
<dbReference type="GO" id="GO:0007156">
    <property type="term" value="P:homophilic cell adhesion via plasma membrane adhesion molecules"/>
    <property type="evidence" value="ECO:0007669"/>
    <property type="project" value="InterPro"/>
</dbReference>
<keyword evidence="8" id="KW-0130">Cell adhesion</keyword>
<evidence type="ECO:0000259" key="14">
    <source>
        <dbReference type="PROSITE" id="PS50268"/>
    </source>
</evidence>
<feature type="domain" description="Cadherin" evidence="14">
    <location>
        <begin position="443"/>
        <end position="552"/>
    </location>
</feature>
<evidence type="ECO:0000313" key="16">
    <source>
        <dbReference type="Proteomes" id="UP000314980"/>
    </source>
</evidence>